<feature type="region of interest" description="Disordered" evidence="6">
    <location>
        <begin position="338"/>
        <end position="358"/>
    </location>
</feature>
<dbReference type="PROSITE" id="PS00028">
    <property type="entry name" value="ZINC_FINGER_C2H2_1"/>
    <property type="match status" value="2"/>
</dbReference>
<keyword evidence="4" id="KW-0862">Zinc</keyword>
<feature type="domain" description="C2H2-type" evidence="7">
    <location>
        <begin position="289"/>
        <end position="317"/>
    </location>
</feature>
<name>A0A9P6WDC1_MAUEX</name>
<dbReference type="GO" id="GO:0008270">
    <property type="term" value="F:zinc ion binding"/>
    <property type="evidence" value="ECO:0007669"/>
    <property type="project" value="UniProtKB-KW"/>
</dbReference>
<feature type="region of interest" description="Disordered" evidence="6">
    <location>
        <begin position="150"/>
        <end position="179"/>
    </location>
</feature>
<evidence type="ECO:0000256" key="5">
    <source>
        <dbReference type="PROSITE-ProRule" id="PRU00042"/>
    </source>
</evidence>
<dbReference type="PANTHER" id="PTHR16515:SF58">
    <property type="entry name" value="ZINC FINGER PROTEIN 22"/>
    <property type="match status" value="1"/>
</dbReference>
<keyword evidence="9" id="KW-1185">Reference proteome</keyword>
<sequence length="358" mass="39991">MFSLNQASDEFTNSDLENMLASESESENTIIFGLEANEDVHNNIYNYNQNCDNEPISVTNTLELSNLTYPTLSSITNNVSLDRSGSYSFDSMAPIANVSSLRLPNNEISNDPLPSLEMLPIEINNNNNDTNSNNSSNYHVSDPFLKCDSELFGKTSTPEPPFTPQPEVNGSSSSSSSLLFSDTTLNNSINNTFEARCEQHISDFVPLGQQLQGVLQPNNKEDSTITLHEFLSLTNHVPIESSSNGNNFVPPSNSNLTTDISQESLKVPTEKHYLSKKSCGKVFKTPKPFKCSDCSKMFQSPAHIKRHKNTVHSSERNFLCNFCDKRFKRKDHLLSHQSKMHRSNLENTEETITTNNTS</sequence>
<dbReference type="Gene3D" id="3.30.160.60">
    <property type="entry name" value="Classic Zinc Finger"/>
    <property type="match status" value="2"/>
</dbReference>
<evidence type="ECO:0000256" key="6">
    <source>
        <dbReference type="SAM" id="MobiDB-lite"/>
    </source>
</evidence>
<comment type="caution">
    <text evidence="8">The sequence shown here is derived from an EMBL/GenBank/DDBJ whole genome shotgun (WGS) entry which is preliminary data.</text>
</comment>
<evidence type="ECO:0000256" key="1">
    <source>
        <dbReference type="ARBA" id="ARBA00022723"/>
    </source>
</evidence>
<dbReference type="SMART" id="SM00355">
    <property type="entry name" value="ZnF_C2H2"/>
    <property type="match status" value="2"/>
</dbReference>
<dbReference type="InterPro" id="IPR013087">
    <property type="entry name" value="Znf_C2H2_type"/>
</dbReference>
<keyword evidence="2" id="KW-0677">Repeat</keyword>
<dbReference type="Pfam" id="PF00096">
    <property type="entry name" value="zf-C2H2"/>
    <property type="match status" value="2"/>
</dbReference>
<dbReference type="GO" id="GO:0005634">
    <property type="term" value="C:nucleus"/>
    <property type="evidence" value="ECO:0007669"/>
    <property type="project" value="TreeGrafter"/>
</dbReference>
<evidence type="ECO:0000259" key="7">
    <source>
        <dbReference type="PROSITE" id="PS50157"/>
    </source>
</evidence>
<dbReference type="PANTHER" id="PTHR16515">
    <property type="entry name" value="PR DOMAIN ZINC FINGER PROTEIN"/>
    <property type="match status" value="1"/>
</dbReference>
<protein>
    <recommendedName>
        <fullName evidence="7">C2H2-type domain-containing protein</fullName>
    </recommendedName>
</protein>
<evidence type="ECO:0000313" key="8">
    <source>
        <dbReference type="EMBL" id="KAG0669908.1"/>
    </source>
</evidence>
<evidence type="ECO:0000256" key="3">
    <source>
        <dbReference type="ARBA" id="ARBA00022771"/>
    </source>
</evidence>
<keyword evidence="1" id="KW-0479">Metal-binding</keyword>
<reference evidence="8 9" key="1">
    <citation type="submission" date="2020-11" db="EMBL/GenBank/DDBJ databases">
        <title>Kefir isolates.</title>
        <authorList>
            <person name="Marcisauskas S."/>
            <person name="Kim Y."/>
            <person name="Blasche S."/>
        </authorList>
    </citation>
    <scope>NUCLEOTIDE SEQUENCE [LARGE SCALE GENOMIC DNA]</scope>
    <source>
        <strain evidence="8 9">OG2</strain>
    </source>
</reference>
<evidence type="ECO:0000256" key="2">
    <source>
        <dbReference type="ARBA" id="ARBA00022737"/>
    </source>
</evidence>
<proteinExistence type="predicted"/>
<evidence type="ECO:0000313" key="9">
    <source>
        <dbReference type="Proteomes" id="UP000750334"/>
    </source>
</evidence>
<dbReference type="PROSITE" id="PS50157">
    <property type="entry name" value="ZINC_FINGER_C2H2_2"/>
    <property type="match status" value="2"/>
</dbReference>
<evidence type="ECO:0000256" key="4">
    <source>
        <dbReference type="ARBA" id="ARBA00022833"/>
    </source>
</evidence>
<dbReference type="InterPro" id="IPR050331">
    <property type="entry name" value="Zinc_finger"/>
</dbReference>
<dbReference type="SUPFAM" id="SSF57667">
    <property type="entry name" value="beta-beta-alpha zinc fingers"/>
    <property type="match status" value="1"/>
</dbReference>
<accession>A0A9P6WDC1</accession>
<dbReference type="EMBL" id="PUHR01000031">
    <property type="protein sequence ID" value="KAG0669908.1"/>
    <property type="molecule type" value="Genomic_DNA"/>
</dbReference>
<dbReference type="InterPro" id="IPR036236">
    <property type="entry name" value="Znf_C2H2_sf"/>
</dbReference>
<feature type="domain" description="C2H2-type" evidence="7">
    <location>
        <begin position="318"/>
        <end position="346"/>
    </location>
</feature>
<dbReference type="Proteomes" id="UP000750334">
    <property type="component" value="Unassembled WGS sequence"/>
</dbReference>
<organism evidence="8 9">
    <name type="scientific">Maudiozyma exigua</name>
    <name type="common">Yeast</name>
    <name type="synonym">Kazachstania exigua</name>
    <dbReference type="NCBI Taxonomy" id="34358"/>
    <lineage>
        <taxon>Eukaryota</taxon>
        <taxon>Fungi</taxon>
        <taxon>Dikarya</taxon>
        <taxon>Ascomycota</taxon>
        <taxon>Saccharomycotina</taxon>
        <taxon>Saccharomycetes</taxon>
        <taxon>Saccharomycetales</taxon>
        <taxon>Saccharomycetaceae</taxon>
        <taxon>Maudiozyma</taxon>
    </lineage>
</organism>
<dbReference type="GO" id="GO:0010468">
    <property type="term" value="P:regulation of gene expression"/>
    <property type="evidence" value="ECO:0007669"/>
    <property type="project" value="TreeGrafter"/>
</dbReference>
<gene>
    <name evidence="8" type="ORF">C6P45_003190</name>
</gene>
<dbReference type="OrthoDB" id="8117402at2759"/>
<dbReference type="AlphaFoldDB" id="A0A9P6WDC1"/>
<keyword evidence="3 5" id="KW-0863">Zinc-finger</keyword>